<reference evidence="6 7" key="1">
    <citation type="submission" date="2022-05" db="EMBL/GenBank/DDBJ databases">
        <authorList>
            <consortium name="Genoscope - CEA"/>
            <person name="William W."/>
        </authorList>
    </citation>
    <scope>NUCLEOTIDE SEQUENCE [LARGE SCALE GENOMIC DNA]</scope>
</reference>
<evidence type="ECO:0000256" key="3">
    <source>
        <dbReference type="SAM" id="MobiDB-lite"/>
    </source>
</evidence>
<organism evidence="6 7">
    <name type="scientific">Porites lobata</name>
    <dbReference type="NCBI Taxonomy" id="104759"/>
    <lineage>
        <taxon>Eukaryota</taxon>
        <taxon>Metazoa</taxon>
        <taxon>Cnidaria</taxon>
        <taxon>Anthozoa</taxon>
        <taxon>Hexacorallia</taxon>
        <taxon>Scleractinia</taxon>
        <taxon>Fungiina</taxon>
        <taxon>Poritidae</taxon>
        <taxon>Porites</taxon>
    </lineage>
</organism>
<dbReference type="InterPro" id="IPR003582">
    <property type="entry name" value="ShKT_dom"/>
</dbReference>
<evidence type="ECO:0000313" key="6">
    <source>
        <dbReference type="EMBL" id="CAH3126476.1"/>
    </source>
</evidence>
<comment type="caution">
    <text evidence="2">Lacks conserved residue(s) required for the propagation of feature annotation.</text>
</comment>
<keyword evidence="7" id="KW-1185">Reference proteome</keyword>
<accession>A0ABN8NY05</accession>
<feature type="region of interest" description="Disordered" evidence="3">
    <location>
        <begin position="369"/>
        <end position="399"/>
    </location>
</feature>
<feature type="chain" id="PRO_5046609968" description="ShKT domain-containing protein" evidence="4">
    <location>
        <begin position="22"/>
        <end position="399"/>
    </location>
</feature>
<evidence type="ECO:0000313" key="7">
    <source>
        <dbReference type="Proteomes" id="UP001159405"/>
    </source>
</evidence>
<evidence type="ECO:0000259" key="5">
    <source>
        <dbReference type="PROSITE" id="PS51670"/>
    </source>
</evidence>
<protein>
    <recommendedName>
        <fullName evidence="5">ShKT domain-containing protein</fullName>
    </recommendedName>
</protein>
<dbReference type="PROSITE" id="PS51670">
    <property type="entry name" value="SHKT"/>
    <property type="match status" value="1"/>
</dbReference>
<evidence type="ECO:0000256" key="1">
    <source>
        <dbReference type="ARBA" id="ARBA00022656"/>
    </source>
</evidence>
<evidence type="ECO:0000256" key="2">
    <source>
        <dbReference type="PROSITE-ProRule" id="PRU01005"/>
    </source>
</evidence>
<keyword evidence="1" id="KW-0800">Toxin</keyword>
<dbReference type="EMBL" id="CALNXK010000042">
    <property type="protein sequence ID" value="CAH3126476.1"/>
    <property type="molecule type" value="Genomic_DNA"/>
</dbReference>
<proteinExistence type="predicted"/>
<feature type="compositionally biased region" description="Polar residues" evidence="3">
    <location>
        <begin position="378"/>
        <end position="399"/>
    </location>
</feature>
<dbReference type="SMART" id="SM00254">
    <property type="entry name" value="ShKT"/>
    <property type="match status" value="1"/>
</dbReference>
<feature type="non-terminal residue" evidence="6">
    <location>
        <position position="399"/>
    </location>
</feature>
<feature type="domain" description="ShKT" evidence="5">
    <location>
        <begin position="284"/>
        <end position="323"/>
    </location>
</feature>
<dbReference type="Proteomes" id="UP001159405">
    <property type="component" value="Unassembled WGS sequence"/>
</dbReference>
<keyword evidence="4" id="KW-0732">Signal</keyword>
<gene>
    <name evidence="6" type="ORF">PLOB_00032454</name>
</gene>
<comment type="caution">
    <text evidence="6">The sequence shown here is derived from an EMBL/GenBank/DDBJ whole genome shotgun (WGS) entry which is preliminary data.</text>
</comment>
<evidence type="ECO:0000256" key="4">
    <source>
        <dbReference type="SAM" id="SignalP"/>
    </source>
</evidence>
<feature type="signal peptide" evidence="4">
    <location>
        <begin position="1"/>
        <end position="21"/>
    </location>
</feature>
<sequence>MCLTKVLYLCLLLLWIQDSAALKLKSEKTPMHKTWRQKHGTSYQGSAQASRRSTYRINMPMKVAKLLLPQISNKNQETIIRIYPDKSAEAQNQTGHYMLSLSYKKLNDGSSGPPLQQNDCSPGGCCCCPESEYDHNAKRLPQLLCLNMKNCYDPSCVCCCCSSPPPPPPPPPPPKEPPSPCPMVCLPICLPCPKPPCPCRPHCLRRPRIRRPCYPPCRISAPPITGPIQGPYIAPPQVTGPCHPPCFPQRQRLRPILPATPVLPHGPIIVDHPLRGPPIFIDQCRDMIPECRDYAKRGMCNHPSPLHSIQQLRKMCPFSCGFCNGYDENAALLRRQQLFKTHVSPSLRANLNRALDQIIRNKALEGQSAIEPQKTFKESQTGQKKISNPATLTSPTLIS</sequence>
<name>A0ABN8NY05_9CNID</name>